<name>A0A143BMS8_9BACT</name>
<dbReference type="RefSeq" id="WP_026848884.1">
    <property type="nucleotide sequence ID" value="NZ_CP011454.1"/>
</dbReference>
<evidence type="ECO:0000313" key="2">
    <source>
        <dbReference type="Proteomes" id="UP000076404"/>
    </source>
</evidence>
<protein>
    <submittedName>
        <fullName evidence="1">Uncharacterized protein</fullName>
    </submittedName>
</protein>
<organism evidence="1 2">
    <name type="scientific">Gemmatimonas phototrophica</name>
    <dbReference type="NCBI Taxonomy" id="1379270"/>
    <lineage>
        <taxon>Bacteria</taxon>
        <taxon>Pseudomonadati</taxon>
        <taxon>Gemmatimonadota</taxon>
        <taxon>Gemmatimonadia</taxon>
        <taxon>Gemmatimonadales</taxon>
        <taxon>Gemmatimonadaceae</taxon>
        <taxon>Gemmatimonas</taxon>
    </lineage>
</organism>
<keyword evidence="2" id="KW-1185">Reference proteome</keyword>
<sequence>MLEGANVLSTCVNGTALWSAFMVPASGAFTNGTATVKLSVAGVGSAVPFASGTLIKLNWAK</sequence>
<evidence type="ECO:0000313" key="1">
    <source>
        <dbReference type="EMBL" id="AMW06386.1"/>
    </source>
</evidence>
<gene>
    <name evidence="1" type="ORF">GEMMAAP_19530</name>
</gene>
<reference evidence="1 2" key="2">
    <citation type="journal article" date="2016" name="Environ. Microbiol. Rep.">
        <title>Metagenomic evidence for the presence of phototrophic Gemmatimonadetes bacteria in diverse environments.</title>
        <authorList>
            <person name="Zeng Y."/>
            <person name="Baumbach J."/>
            <person name="Barbosa E.G."/>
            <person name="Azevedo V."/>
            <person name="Zhang C."/>
            <person name="Koblizek M."/>
        </authorList>
    </citation>
    <scope>NUCLEOTIDE SEQUENCE [LARGE SCALE GENOMIC DNA]</scope>
    <source>
        <strain evidence="1 2">AP64</strain>
    </source>
</reference>
<reference evidence="1 2" key="1">
    <citation type="journal article" date="2014" name="Proc. Natl. Acad. Sci. U.S.A.">
        <title>Functional type 2 photosynthetic reaction centers found in the rare bacterial phylum Gemmatimonadetes.</title>
        <authorList>
            <person name="Zeng Y."/>
            <person name="Feng F."/>
            <person name="Medova H."/>
            <person name="Dean J."/>
            <person name="Koblizek M."/>
        </authorList>
    </citation>
    <scope>NUCLEOTIDE SEQUENCE [LARGE SCALE GENOMIC DNA]</scope>
    <source>
        <strain evidence="1 2">AP64</strain>
    </source>
</reference>
<dbReference type="EMBL" id="CP011454">
    <property type="protein sequence ID" value="AMW06386.1"/>
    <property type="molecule type" value="Genomic_DNA"/>
</dbReference>
<dbReference type="KEGG" id="gph:GEMMAAP_19530"/>
<accession>A0A143BMS8</accession>
<dbReference type="AlphaFoldDB" id="A0A143BMS8"/>
<proteinExistence type="predicted"/>
<dbReference type="Proteomes" id="UP000076404">
    <property type="component" value="Chromosome"/>
</dbReference>
<dbReference type="STRING" id="1379270.GEMMAAP_19530"/>